<dbReference type="PANTHER" id="PTHR12236:SF14">
    <property type="entry name" value="CUTICULAR PROTEIN 66CB"/>
    <property type="match status" value="1"/>
</dbReference>
<proteinExistence type="predicted"/>
<dbReference type="InterPro" id="IPR000618">
    <property type="entry name" value="Insect_cuticle"/>
</dbReference>
<evidence type="ECO:0000256" key="2">
    <source>
        <dbReference type="ARBA" id="ARBA00022729"/>
    </source>
</evidence>
<evidence type="ECO:0008006" key="7">
    <source>
        <dbReference type="Google" id="ProtNLM"/>
    </source>
</evidence>
<dbReference type="Proteomes" id="UP001549921">
    <property type="component" value="Unassembled WGS sequence"/>
</dbReference>
<comment type="caution">
    <text evidence="5">The sequence shown here is derived from an EMBL/GenBank/DDBJ whole genome shotgun (WGS) entry which is preliminary data.</text>
</comment>
<dbReference type="GO" id="GO:0042302">
    <property type="term" value="F:structural constituent of cuticle"/>
    <property type="evidence" value="ECO:0007669"/>
    <property type="project" value="UniProtKB-UniRule"/>
</dbReference>
<name>A0ABD0TCV5_LOXSC</name>
<dbReference type="Pfam" id="PF00379">
    <property type="entry name" value="Chitin_bind_4"/>
    <property type="match status" value="1"/>
</dbReference>
<protein>
    <recommendedName>
        <fullName evidence="7">Cuticle protein</fullName>
    </recommendedName>
</protein>
<evidence type="ECO:0000256" key="1">
    <source>
        <dbReference type="ARBA" id="ARBA00022460"/>
    </source>
</evidence>
<reference evidence="5 6" key="1">
    <citation type="submission" date="2024-06" db="EMBL/GenBank/DDBJ databases">
        <title>A chromosome-level genome assembly of beet webworm, Loxostege sticticalis.</title>
        <authorList>
            <person name="Zhang Y."/>
        </authorList>
    </citation>
    <scope>NUCLEOTIDE SEQUENCE [LARGE SCALE GENOMIC DNA]</scope>
    <source>
        <strain evidence="5">AQ028</strain>
        <tissue evidence="5">Male pupae</tissue>
    </source>
</reference>
<dbReference type="AlphaFoldDB" id="A0ABD0TCV5"/>
<dbReference type="InterPro" id="IPR051217">
    <property type="entry name" value="Insect_Cuticle_Struc_Prot"/>
</dbReference>
<dbReference type="PANTHER" id="PTHR12236">
    <property type="entry name" value="STRUCTURAL CONTITUENT OF CUTICLE"/>
    <property type="match status" value="1"/>
</dbReference>
<sequence length="173" mass="19900">MLAKTVPVQTVHVTPVHEIHSAPQAHHAVSSQSIVRHESQEKHEAPQQFFVPVHHQPAPVHEVHAVPVVHHIPVHHQNLEHKVASLHHNDHHEDYYAYPKYAFEYKVEDPHTGDNKYQHETRDGDVVKGVYSLHDADGSIRTVEYSSDKKTGFNANVKHSTKHVQQEHHNYHH</sequence>
<dbReference type="PRINTS" id="PR00947">
    <property type="entry name" value="CUTICLE"/>
</dbReference>
<dbReference type="EMBL" id="JBEDNZ010000007">
    <property type="protein sequence ID" value="KAL0840208.1"/>
    <property type="molecule type" value="Genomic_DNA"/>
</dbReference>
<keyword evidence="2" id="KW-0732">Signal</keyword>
<evidence type="ECO:0000313" key="6">
    <source>
        <dbReference type="Proteomes" id="UP001549921"/>
    </source>
</evidence>
<dbReference type="PROSITE" id="PS51155">
    <property type="entry name" value="CHIT_BIND_RR_2"/>
    <property type="match status" value="1"/>
</dbReference>
<evidence type="ECO:0000313" key="5">
    <source>
        <dbReference type="EMBL" id="KAL0840208.1"/>
    </source>
</evidence>
<evidence type="ECO:0000256" key="3">
    <source>
        <dbReference type="PROSITE-ProRule" id="PRU00497"/>
    </source>
</evidence>
<gene>
    <name evidence="5" type="ORF">ABMA28_015497</name>
</gene>
<evidence type="ECO:0000256" key="4">
    <source>
        <dbReference type="SAM" id="MobiDB-lite"/>
    </source>
</evidence>
<feature type="region of interest" description="Disordered" evidence="4">
    <location>
        <begin position="22"/>
        <end position="44"/>
    </location>
</feature>
<feature type="compositionally biased region" description="Basic and acidic residues" evidence="4">
    <location>
        <begin position="35"/>
        <end position="44"/>
    </location>
</feature>
<accession>A0ABD0TCV5</accession>
<keyword evidence="1 3" id="KW-0193">Cuticle</keyword>
<organism evidence="5 6">
    <name type="scientific">Loxostege sticticalis</name>
    <name type="common">Beet webworm moth</name>
    <dbReference type="NCBI Taxonomy" id="481309"/>
    <lineage>
        <taxon>Eukaryota</taxon>
        <taxon>Metazoa</taxon>
        <taxon>Ecdysozoa</taxon>
        <taxon>Arthropoda</taxon>
        <taxon>Hexapoda</taxon>
        <taxon>Insecta</taxon>
        <taxon>Pterygota</taxon>
        <taxon>Neoptera</taxon>
        <taxon>Endopterygota</taxon>
        <taxon>Lepidoptera</taxon>
        <taxon>Glossata</taxon>
        <taxon>Ditrysia</taxon>
        <taxon>Pyraloidea</taxon>
        <taxon>Crambidae</taxon>
        <taxon>Pyraustinae</taxon>
        <taxon>Loxostege</taxon>
    </lineage>
</organism>